<name>A0ABQ2VII1_9PSEU</name>
<keyword evidence="2" id="KW-1185">Reference proteome</keyword>
<evidence type="ECO:0008006" key="3">
    <source>
        <dbReference type="Google" id="ProtNLM"/>
    </source>
</evidence>
<dbReference type="Pfam" id="PF00348">
    <property type="entry name" value="polyprenyl_synt"/>
    <property type="match status" value="1"/>
</dbReference>
<dbReference type="SUPFAM" id="SSF48576">
    <property type="entry name" value="Terpenoid synthases"/>
    <property type="match status" value="1"/>
</dbReference>
<accession>A0ABQ2VII1</accession>
<dbReference type="Gene3D" id="1.10.600.10">
    <property type="entry name" value="Farnesyl Diphosphate Synthase"/>
    <property type="match status" value="1"/>
</dbReference>
<dbReference type="InterPro" id="IPR008949">
    <property type="entry name" value="Isoprenoid_synthase_dom_sf"/>
</dbReference>
<organism evidence="1 2">
    <name type="scientific">Lentzea flava</name>
    <dbReference type="NCBI Taxonomy" id="103732"/>
    <lineage>
        <taxon>Bacteria</taxon>
        <taxon>Bacillati</taxon>
        <taxon>Actinomycetota</taxon>
        <taxon>Actinomycetes</taxon>
        <taxon>Pseudonocardiales</taxon>
        <taxon>Pseudonocardiaceae</taxon>
        <taxon>Lentzea</taxon>
    </lineage>
</organism>
<sequence>MTREVEGEYRRALLPYGLAGHAGELTAGRLVRSRLAAVAAGEVSDRLIRRCVALELLHTSTLIHDDILDKGTVRHGVPTLWKPAGVERALLLGTIVATTGLEIAQVDCAEFARAFLETFQRVNGA</sequence>
<evidence type="ECO:0000313" key="2">
    <source>
        <dbReference type="Proteomes" id="UP000649573"/>
    </source>
</evidence>
<reference evidence="2" key="1">
    <citation type="journal article" date="2019" name="Int. J. Syst. Evol. Microbiol.">
        <title>The Global Catalogue of Microorganisms (GCM) 10K type strain sequencing project: providing services to taxonomists for standard genome sequencing and annotation.</title>
        <authorList>
            <consortium name="The Broad Institute Genomics Platform"/>
            <consortium name="The Broad Institute Genome Sequencing Center for Infectious Disease"/>
            <person name="Wu L."/>
            <person name="Ma J."/>
        </authorList>
    </citation>
    <scope>NUCLEOTIDE SEQUENCE [LARGE SCALE GENOMIC DNA]</scope>
    <source>
        <strain evidence="2">JCM 3296</strain>
    </source>
</reference>
<protein>
    <recommendedName>
        <fullName evidence="3">Geranylgeranyl diphosphate synthase, type I</fullName>
    </recommendedName>
</protein>
<comment type="caution">
    <text evidence="1">The sequence shown here is derived from an EMBL/GenBank/DDBJ whole genome shotgun (WGS) entry which is preliminary data.</text>
</comment>
<evidence type="ECO:0000313" key="1">
    <source>
        <dbReference type="EMBL" id="GGU88069.1"/>
    </source>
</evidence>
<dbReference type="EMBL" id="BMRE01000127">
    <property type="protein sequence ID" value="GGU88069.1"/>
    <property type="molecule type" value="Genomic_DNA"/>
</dbReference>
<proteinExistence type="predicted"/>
<dbReference type="InterPro" id="IPR000092">
    <property type="entry name" value="Polyprenyl_synt"/>
</dbReference>
<gene>
    <name evidence="1" type="ORF">GCM10010178_92160</name>
</gene>
<dbReference type="Proteomes" id="UP000649573">
    <property type="component" value="Unassembled WGS sequence"/>
</dbReference>